<evidence type="ECO:0000313" key="3">
    <source>
        <dbReference type="Proteomes" id="UP000322181"/>
    </source>
</evidence>
<dbReference type="SUPFAM" id="SSF117856">
    <property type="entry name" value="AF0104/ALDC/Ptd012-like"/>
    <property type="match status" value="1"/>
</dbReference>
<dbReference type="InterPro" id="IPR005175">
    <property type="entry name" value="PPC_dom"/>
</dbReference>
<dbReference type="RefSeq" id="WP_067361674.1">
    <property type="nucleotide sequence ID" value="NZ_BAAAFS010000001.1"/>
</dbReference>
<dbReference type="GO" id="GO:0003677">
    <property type="term" value="F:DNA binding"/>
    <property type="evidence" value="ECO:0007669"/>
    <property type="project" value="UniProtKB-KW"/>
</dbReference>
<reference evidence="2 3" key="1">
    <citation type="submission" date="2019-09" db="EMBL/GenBank/DDBJ databases">
        <title>Draft genome sequence of various Type strains from the CCUG.</title>
        <authorList>
            <person name="Pineiro-Iglesias B."/>
            <person name="Tunovic T."/>
            <person name="Unosson C."/>
            <person name="Inganas E."/>
            <person name="Ohlen M."/>
            <person name="Cardew S."/>
            <person name="Jensie-Markopoulos S."/>
            <person name="Salva-Serra F."/>
            <person name="Jaen-Luchoro D."/>
            <person name="Karlsson R."/>
            <person name="Svensson-Stadler L."/>
            <person name="Chun J."/>
            <person name="Moore E."/>
        </authorList>
    </citation>
    <scope>NUCLEOTIDE SEQUENCE [LARGE SCALE GENOMIC DNA]</scope>
    <source>
        <strain evidence="2 3">CCUG 53682T</strain>
    </source>
</reference>
<dbReference type="Proteomes" id="UP000322181">
    <property type="component" value="Unassembled WGS sequence"/>
</dbReference>
<gene>
    <name evidence="2" type="ORF">F4V73_06485</name>
</gene>
<evidence type="ECO:0000313" key="2">
    <source>
        <dbReference type="EMBL" id="KAA8717483.1"/>
    </source>
</evidence>
<dbReference type="AlphaFoldDB" id="A0A5M9RAA5"/>
<dbReference type="Pfam" id="PF03479">
    <property type="entry name" value="PCC"/>
    <property type="match status" value="1"/>
</dbReference>
<protein>
    <submittedName>
        <fullName evidence="2">DNA-binding protein</fullName>
    </submittedName>
</protein>
<dbReference type="EMBL" id="VXKB01000001">
    <property type="protein sequence ID" value="KAA8717483.1"/>
    <property type="molecule type" value="Genomic_DNA"/>
</dbReference>
<evidence type="ECO:0000259" key="1">
    <source>
        <dbReference type="PROSITE" id="PS51742"/>
    </source>
</evidence>
<dbReference type="PANTHER" id="PTHR34988">
    <property type="entry name" value="PROTEIN, PUTATIVE-RELATED"/>
    <property type="match status" value="1"/>
</dbReference>
<accession>A0A5M9RAA5</accession>
<dbReference type="OrthoDB" id="552202at2"/>
<sequence>MKSTLTPLSGARFLALRLLPGDDVLPVLHRYVQQHHLQSAFIAGCVGSLTDVALRFAGQEKTDYLTGKFEIVSLIGTLDAQGEHLHLCVSDENGHTRGGHMMPGCTVRTTLELIIGELEQVVFTREMCAYSGYEELVVTPKTKTSSTNCDQ</sequence>
<name>A0A5M9RAA5_9GAMM</name>
<comment type="caution">
    <text evidence="2">The sequence shown here is derived from an EMBL/GenBank/DDBJ whole genome shotgun (WGS) entry which is preliminary data.</text>
</comment>
<proteinExistence type="predicted"/>
<keyword evidence="2" id="KW-0238">DNA-binding</keyword>
<dbReference type="PROSITE" id="PS51742">
    <property type="entry name" value="PPC"/>
    <property type="match status" value="1"/>
</dbReference>
<organism evidence="2 3">
    <name type="scientific">Morganella psychrotolerans</name>
    <dbReference type="NCBI Taxonomy" id="368603"/>
    <lineage>
        <taxon>Bacteria</taxon>
        <taxon>Pseudomonadati</taxon>
        <taxon>Pseudomonadota</taxon>
        <taxon>Gammaproteobacteria</taxon>
        <taxon>Enterobacterales</taxon>
        <taxon>Morganellaceae</taxon>
        <taxon>Morganella</taxon>
    </lineage>
</organism>
<dbReference type="PANTHER" id="PTHR34988:SF1">
    <property type="entry name" value="DNA-BINDING PROTEIN"/>
    <property type="match status" value="1"/>
</dbReference>
<dbReference type="CDD" id="cd11378">
    <property type="entry name" value="DUF296"/>
    <property type="match status" value="1"/>
</dbReference>
<feature type="domain" description="PPC" evidence="1">
    <location>
        <begin position="7"/>
        <end position="139"/>
    </location>
</feature>
<dbReference type="Gene3D" id="3.30.1330.80">
    <property type="entry name" value="Hypothetical protein, similar to alpha- acetolactate decarboxylase, domain 2"/>
    <property type="match status" value="1"/>
</dbReference>